<evidence type="ECO:0000256" key="4">
    <source>
        <dbReference type="ARBA" id="ARBA00022553"/>
    </source>
</evidence>
<dbReference type="Gene3D" id="3.30.565.10">
    <property type="entry name" value="Histidine kinase-like ATPase, C-terminal domain"/>
    <property type="match status" value="1"/>
</dbReference>
<dbReference type="EMBL" id="JAUYVH010000008">
    <property type="protein sequence ID" value="MDQ9171291.1"/>
    <property type="molecule type" value="Genomic_DNA"/>
</dbReference>
<dbReference type="PANTHER" id="PTHR42878">
    <property type="entry name" value="TWO-COMPONENT HISTIDINE KINASE"/>
    <property type="match status" value="1"/>
</dbReference>
<evidence type="ECO:0000259" key="14">
    <source>
        <dbReference type="PROSITE" id="PS50109"/>
    </source>
</evidence>
<feature type="transmembrane region" description="Helical" evidence="13">
    <location>
        <begin position="159"/>
        <end position="178"/>
    </location>
</feature>
<dbReference type="SUPFAM" id="SSF47384">
    <property type="entry name" value="Homodimeric domain of signal transducing histidine kinase"/>
    <property type="match status" value="1"/>
</dbReference>
<dbReference type="CDD" id="cd00130">
    <property type="entry name" value="PAS"/>
    <property type="match status" value="1"/>
</dbReference>
<dbReference type="Pfam" id="PF00512">
    <property type="entry name" value="HisKA"/>
    <property type="match status" value="1"/>
</dbReference>
<keyword evidence="6 13" id="KW-0812">Transmembrane</keyword>
<keyword evidence="7" id="KW-0547">Nucleotide-binding</keyword>
<sequence>MAHTNILPADGSRDTLWKTLQTFNVTRVVIALVLFFYFTLNNRKGFWTQENFHYKEICFLYLVCVALFAILAIYYKRRLLLQIVIQVAIDIGFVSILYISAGGMKSGLAILYLFPLAGGAILAPLVAALFMVSLATLVLLAESIYRLLSAMDEAPISQAGLYGAAFFAAALVINRLAVRLINQEKLAVERGRDLRVQLAINHLVIADMGDGILVVDDEARIVTINPAAARMLELPDEEVHIGKKIKHIPHLLPIAKEFASWAKCQEYSASPQENAGIFVVIKPARALTLQGSTTVHKGSRRDLAVHLRLQFANVDAEGMQLDRTIIFLQDVSEIENQAQQLKLASMGRLTASIAHEVRNPLSAISYANGLLGEEVAEPAQKRLVKIIGENVVRLNRMVEDILKLSRKAQVQGEPLEIFPLLIDMVEEFRETHAVRKGVIQVSGKKAYRVWFDPMHLREVVVNLLSNAVRYASGKDSSIQLEFVENGADRLELHVKDDGPAITPEVRAHLFEPFYTTSSKGTGLGLYLARELCLNNGAMLDYEYQADASGDVGHAATGRFVITFSMAAAH</sequence>
<dbReference type="Pfam" id="PF25323">
    <property type="entry name" value="6TM_PilS"/>
    <property type="match status" value="1"/>
</dbReference>
<dbReference type="PROSITE" id="PS50112">
    <property type="entry name" value="PAS"/>
    <property type="match status" value="1"/>
</dbReference>
<evidence type="ECO:0000313" key="17">
    <source>
        <dbReference type="Proteomes" id="UP001225596"/>
    </source>
</evidence>
<dbReference type="GO" id="GO:0005524">
    <property type="term" value="F:ATP binding"/>
    <property type="evidence" value="ECO:0007669"/>
    <property type="project" value="UniProtKB-KW"/>
</dbReference>
<feature type="domain" description="PAS" evidence="15">
    <location>
        <begin position="204"/>
        <end position="239"/>
    </location>
</feature>
<keyword evidence="8" id="KW-0418">Kinase</keyword>
<keyword evidence="5" id="KW-0808">Transferase</keyword>
<feature type="transmembrane region" description="Helical" evidence="13">
    <location>
        <begin position="111"/>
        <end position="139"/>
    </location>
</feature>
<comment type="caution">
    <text evidence="16">The sequence shown here is derived from an EMBL/GenBank/DDBJ whole genome shotgun (WGS) entry which is preliminary data.</text>
</comment>
<dbReference type="InterPro" id="IPR036097">
    <property type="entry name" value="HisK_dim/P_sf"/>
</dbReference>
<keyword evidence="4" id="KW-0597">Phosphoprotein</keyword>
<proteinExistence type="predicted"/>
<evidence type="ECO:0000256" key="13">
    <source>
        <dbReference type="SAM" id="Phobius"/>
    </source>
</evidence>
<evidence type="ECO:0000313" key="16">
    <source>
        <dbReference type="EMBL" id="MDQ9171291.1"/>
    </source>
</evidence>
<dbReference type="Gene3D" id="3.30.450.20">
    <property type="entry name" value="PAS domain"/>
    <property type="match status" value="1"/>
</dbReference>
<dbReference type="InterPro" id="IPR005467">
    <property type="entry name" value="His_kinase_dom"/>
</dbReference>
<dbReference type="Pfam" id="PF02518">
    <property type="entry name" value="HATPase_c"/>
    <property type="match status" value="1"/>
</dbReference>
<dbReference type="SMART" id="SM00388">
    <property type="entry name" value="HisKA"/>
    <property type="match status" value="1"/>
</dbReference>
<evidence type="ECO:0000256" key="3">
    <source>
        <dbReference type="ARBA" id="ARBA00012438"/>
    </source>
</evidence>
<dbReference type="SUPFAM" id="SSF55874">
    <property type="entry name" value="ATPase domain of HSP90 chaperone/DNA topoisomerase II/histidine kinase"/>
    <property type="match status" value="1"/>
</dbReference>
<dbReference type="InterPro" id="IPR050351">
    <property type="entry name" value="BphY/WalK/GraS-like"/>
</dbReference>
<dbReference type="Gene3D" id="1.10.287.130">
    <property type="match status" value="1"/>
</dbReference>
<dbReference type="PANTHER" id="PTHR42878:SF7">
    <property type="entry name" value="SENSOR HISTIDINE KINASE GLRK"/>
    <property type="match status" value="1"/>
</dbReference>
<dbReference type="PROSITE" id="PS50109">
    <property type="entry name" value="HIS_KIN"/>
    <property type="match status" value="1"/>
</dbReference>
<evidence type="ECO:0000256" key="5">
    <source>
        <dbReference type="ARBA" id="ARBA00022679"/>
    </source>
</evidence>
<dbReference type="InterPro" id="IPR004358">
    <property type="entry name" value="Sig_transdc_His_kin-like_C"/>
</dbReference>
<gene>
    <name evidence="16" type="ORF">Q8A64_12825</name>
</gene>
<keyword evidence="17" id="KW-1185">Reference proteome</keyword>
<evidence type="ECO:0000256" key="9">
    <source>
        <dbReference type="ARBA" id="ARBA00022840"/>
    </source>
</evidence>
<keyword evidence="12 13" id="KW-0472">Membrane</keyword>
<comment type="subcellular location">
    <subcellularLocation>
        <location evidence="2">Membrane</location>
        <topology evidence="2">Multi-pass membrane protein</topology>
    </subcellularLocation>
</comment>
<dbReference type="SMART" id="SM00387">
    <property type="entry name" value="HATPase_c"/>
    <property type="match status" value="1"/>
</dbReference>
<dbReference type="PRINTS" id="PR00344">
    <property type="entry name" value="BCTRLSENSOR"/>
</dbReference>
<dbReference type="InterPro" id="IPR036890">
    <property type="entry name" value="HATPase_C_sf"/>
</dbReference>
<keyword evidence="10 13" id="KW-1133">Transmembrane helix</keyword>
<evidence type="ECO:0000256" key="12">
    <source>
        <dbReference type="ARBA" id="ARBA00023136"/>
    </source>
</evidence>
<dbReference type="CDD" id="cd00082">
    <property type="entry name" value="HisKA"/>
    <property type="match status" value="1"/>
</dbReference>
<evidence type="ECO:0000256" key="8">
    <source>
        <dbReference type="ARBA" id="ARBA00022777"/>
    </source>
</evidence>
<dbReference type="CDD" id="cd00075">
    <property type="entry name" value="HATPase"/>
    <property type="match status" value="1"/>
</dbReference>
<comment type="catalytic activity">
    <reaction evidence="1">
        <text>ATP + protein L-histidine = ADP + protein N-phospho-L-histidine.</text>
        <dbReference type="EC" id="2.7.13.3"/>
    </reaction>
</comment>
<evidence type="ECO:0000256" key="6">
    <source>
        <dbReference type="ARBA" id="ARBA00022692"/>
    </source>
</evidence>
<dbReference type="InterPro" id="IPR000014">
    <property type="entry name" value="PAS"/>
</dbReference>
<reference evidence="16 17" key="1">
    <citation type="submission" date="2023-08" db="EMBL/GenBank/DDBJ databases">
        <title>Oxalobacteraceae gen .nov., isolated from river sludge outside the plant.</title>
        <authorList>
            <person name="Zhao S.Y."/>
        </authorList>
    </citation>
    <scope>NUCLEOTIDE SEQUENCE [LARGE SCALE GENOMIC DNA]</scope>
    <source>
        <strain evidence="16 17">R-40</strain>
    </source>
</reference>
<feature type="transmembrane region" description="Helical" evidence="13">
    <location>
        <begin position="79"/>
        <end position="99"/>
    </location>
</feature>
<keyword evidence="11" id="KW-0902">Two-component regulatory system</keyword>
<accession>A0ABU1BTJ8</accession>
<dbReference type="RefSeq" id="WP_338437230.1">
    <property type="nucleotide sequence ID" value="NZ_JAUYVH010000008.1"/>
</dbReference>
<evidence type="ECO:0000256" key="2">
    <source>
        <dbReference type="ARBA" id="ARBA00004141"/>
    </source>
</evidence>
<evidence type="ECO:0000256" key="10">
    <source>
        <dbReference type="ARBA" id="ARBA00022989"/>
    </source>
</evidence>
<dbReference type="SUPFAM" id="SSF55785">
    <property type="entry name" value="PYP-like sensor domain (PAS domain)"/>
    <property type="match status" value="1"/>
</dbReference>
<dbReference type="Proteomes" id="UP001225596">
    <property type="component" value="Unassembled WGS sequence"/>
</dbReference>
<evidence type="ECO:0000259" key="15">
    <source>
        <dbReference type="PROSITE" id="PS50112"/>
    </source>
</evidence>
<feature type="transmembrane region" description="Helical" evidence="13">
    <location>
        <begin position="52"/>
        <end position="73"/>
    </location>
</feature>
<feature type="domain" description="Histidine kinase" evidence="14">
    <location>
        <begin position="352"/>
        <end position="567"/>
    </location>
</feature>
<dbReference type="InterPro" id="IPR003661">
    <property type="entry name" value="HisK_dim/P_dom"/>
</dbReference>
<dbReference type="EC" id="2.7.13.3" evidence="3"/>
<protein>
    <recommendedName>
        <fullName evidence="3">histidine kinase</fullName>
        <ecNumber evidence="3">2.7.13.3</ecNumber>
    </recommendedName>
</protein>
<keyword evidence="9 16" id="KW-0067">ATP-binding</keyword>
<dbReference type="InterPro" id="IPR003594">
    <property type="entry name" value="HATPase_dom"/>
</dbReference>
<evidence type="ECO:0000256" key="7">
    <source>
        <dbReference type="ARBA" id="ARBA00022741"/>
    </source>
</evidence>
<dbReference type="InterPro" id="IPR035965">
    <property type="entry name" value="PAS-like_dom_sf"/>
</dbReference>
<name>A0ABU1BTJ8_9BURK</name>
<organism evidence="16 17">
    <name type="scientific">Keguizhuia sedimenti</name>
    <dbReference type="NCBI Taxonomy" id="3064264"/>
    <lineage>
        <taxon>Bacteria</taxon>
        <taxon>Pseudomonadati</taxon>
        <taxon>Pseudomonadota</taxon>
        <taxon>Betaproteobacteria</taxon>
        <taxon>Burkholderiales</taxon>
        <taxon>Oxalobacteraceae</taxon>
        <taxon>Keguizhuia</taxon>
    </lineage>
</organism>
<evidence type="ECO:0000256" key="1">
    <source>
        <dbReference type="ARBA" id="ARBA00000085"/>
    </source>
</evidence>
<evidence type="ECO:0000256" key="11">
    <source>
        <dbReference type="ARBA" id="ARBA00023012"/>
    </source>
</evidence>
<dbReference type="Pfam" id="PF13188">
    <property type="entry name" value="PAS_8"/>
    <property type="match status" value="1"/>
</dbReference>
<feature type="transmembrane region" description="Helical" evidence="13">
    <location>
        <begin position="20"/>
        <end position="40"/>
    </location>
</feature>